<organism evidence="2 3">
    <name type="scientific">Brevundimonas faecalis</name>
    <dbReference type="NCBI Taxonomy" id="947378"/>
    <lineage>
        <taxon>Bacteria</taxon>
        <taxon>Pseudomonadati</taxon>
        <taxon>Pseudomonadota</taxon>
        <taxon>Alphaproteobacteria</taxon>
        <taxon>Caulobacterales</taxon>
        <taxon>Caulobacteraceae</taxon>
        <taxon>Brevundimonas</taxon>
    </lineage>
</organism>
<protein>
    <submittedName>
        <fullName evidence="2">Uncharacterized protein</fullName>
    </submittedName>
</protein>
<name>A0ABV2REU5_9CAUL</name>
<proteinExistence type="predicted"/>
<dbReference type="EMBL" id="JBEPTF010000004">
    <property type="protein sequence ID" value="MET4684798.1"/>
    <property type="molecule type" value="Genomic_DNA"/>
</dbReference>
<gene>
    <name evidence="2" type="ORF">ABIE19_002747</name>
</gene>
<feature type="compositionally biased region" description="Basic and acidic residues" evidence="1">
    <location>
        <begin position="288"/>
        <end position="304"/>
    </location>
</feature>
<sequence>MTRFSLEIRRVRSRFSQAAVPRNATARQRGPHCPRAPCRYISSFTRLEDTMRLGPTCPSCAKTVPPGADAMEPRQAVSMFAMQDGARRSEIQCDHAGAGIDRDLLAVPRPFSAGMGRSVRPARPHGGCRPAADLGDDKGPLGEGRKSKRGLAREGRRPPLGRPRPQPLSTPSAKVRFRRRGSGPKSTRCGHWTLRARAGIRGARCDHREDQPDGGDWSSQKTGNCNGIREERMNGLAHRQTDESQCEQDQQRHQRRELQSYRESRNSAEPDRVHQGDDAESEACQVDPPKEEPGQEDHLNCRQG</sequence>
<accession>A0ABV2REU5</accession>
<dbReference type="Proteomes" id="UP001549313">
    <property type="component" value="Unassembled WGS sequence"/>
</dbReference>
<evidence type="ECO:0000313" key="2">
    <source>
        <dbReference type="EMBL" id="MET4684798.1"/>
    </source>
</evidence>
<evidence type="ECO:0000313" key="3">
    <source>
        <dbReference type="Proteomes" id="UP001549313"/>
    </source>
</evidence>
<comment type="caution">
    <text evidence="2">The sequence shown here is derived from an EMBL/GenBank/DDBJ whole genome shotgun (WGS) entry which is preliminary data.</text>
</comment>
<evidence type="ECO:0000256" key="1">
    <source>
        <dbReference type="SAM" id="MobiDB-lite"/>
    </source>
</evidence>
<reference evidence="2 3" key="1">
    <citation type="submission" date="2024-06" db="EMBL/GenBank/DDBJ databases">
        <title>Sorghum-associated microbial communities from plants grown in Nebraska, USA.</title>
        <authorList>
            <person name="Schachtman D."/>
        </authorList>
    </citation>
    <scope>NUCLEOTIDE SEQUENCE [LARGE SCALE GENOMIC DNA]</scope>
    <source>
        <strain evidence="2 3">2814</strain>
    </source>
</reference>
<feature type="compositionally biased region" description="Basic and acidic residues" evidence="1">
    <location>
        <begin position="135"/>
        <end position="157"/>
    </location>
</feature>
<keyword evidence="3" id="KW-1185">Reference proteome</keyword>
<feature type="compositionally biased region" description="Basic and acidic residues" evidence="1">
    <location>
        <begin position="249"/>
        <end position="277"/>
    </location>
</feature>
<feature type="region of interest" description="Disordered" evidence="1">
    <location>
        <begin position="114"/>
        <end position="304"/>
    </location>
</feature>